<dbReference type="EMBL" id="JBAMMX010000005">
    <property type="protein sequence ID" value="KAK6940963.1"/>
    <property type="molecule type" value="Genomic_DNA"/>
</dbReference>
<feature type="repeat" description="PPR" evidence="2">
    <location>
        <begin position="90"/>
        <end position="124"/>
    </location>
</feature>
<gene>
    <name evidence="3" type="ORF">RJ641_030494</name>
</gene>
<organism evidence="3 4">
    <name type="scientific">Dillenia turbinata</name>
    <dbReference type="NCBI Taxonomy" id="194707"/>
    <lineage>
        <taxon>Eukaryota</taxon>
        <taxon>Viridiplantae</taxon>
        <taxon>Streptophyta</taxon>
        <taxon>Embryophyta</taxon>
        <taxon>Tracheophyta</taxon>
        <taxon>Spermatophyta</taxon>
        <taxon>Magnoliopsida</taxon>
        <taxon>eudicotyledons</taxon>
        <taxon>Gunneridae</taxon>
        <taxon>Pentapetalae</taxon>
        <taxon>Dilleniales</taxon>
        <taxon>Dilleniaceae</taxon>
        <taxon>Dillenia</taxon>
    </lineage>
</organism>
<evidence type="ECO:0000313" key="4">
    <source>
        <dbReference type="Proteomes" id="UP001370490"/>
    </source>
</evidence>
<evidence type="ECO:0000313" key="3">
    <source>
        <dbReference type="EMBL" id="KAK6940963.1"/>
    </source>
</evidence>
<dbReference type="FunFam" id="1.25.40.10:FF:000427">
    <property type="entry name" value="Pentatricopeptide repeat-containing protein chloroplastic"/>
    <property type="match status" value="1"/>
</dbReference>
<reference evidence="3 4" key="1">
    <citation type="submission" date="2023-12" db="EMBL/GenBank/DDBJ databases">
        <title>A high-quality genome assembly for Dillenia turbinata (Dilleniales).</title>
        <authorList>
            <person name="Chanderbali A."/>
        </authorList>
    </citation>
    <scope>NUCLEOTIDE SEQUENCE [LARGE SCALE GENOMIC DNA]</scope>
    <source>
        <strain evidence="3">LSX21</strain>
        <tissue evidence="3">Leaf</tissue>
    </source>
</reference>
<dbReference type="FunFam" id="1.25.40.10:FF:001204">
    <property type="entry name" value="Pentatricopeptide (PPR) repeat protein-like"/>
    <property type="match status" value="1"/>
</dbReference>
<feature type="repeat" description="PPR" evidence="2">
    <location>
        <begin position="292"/>
        <end position="326"/>
    </location>
</feature>
<dbReference type="InterPro" id="IPR002885">
    <property type="entry name" value="PPR_rpt"/>
</dbReference>
<evidence type="ECO:0000256" key="2">
    <source>
        <dbReference type="PROSITE-ProRule" id="PRU00708"/>
    </source>
</evidence>
<dbReference type="Pfam" id="PF01535">
    <property type="entry name" value="PPR"/>
    <property type="match status" value="5"/>
</dbReference>
<name>A0AAN8W6Q8_9MAGN</name>
<dbReference type="InterPro" id="IPR046960">
    <property type="entry name" value="PPR_At4g14850-like_plant"/>
</dbReference>
<dbReference type="AlphaFoldDB" id="A0AAN8W6Q8"/>
<dbReference type="Gene3D" id="1.25.40.10">
    <property type="entry name" value="Tetratricopeptide repeat domain"/>
    <property type="match status" value="4"/>
</dbReference>
<dbReference type="InterPro" id="IPR046848">
    <property type="entry name" value="E_motif"/>
</dbReference>
<dbReference type="Pfam" id="PF20431">
    <property type="entry name" value="E_motif"/>
    <property type="match status" value="1"/>
</dbReference>
<accession>A0AAN8W6Q8</accession>
<dbReference type="Proteomes" id="UP001370490">
    <property type="component" value="Unassembled WGS sequence"/>
</dbReference>
<protein>
    <submittedName>
        <fullName evidence="3">Pentatricopeptide repeat</fullName>
    </submittedName>
</protein>
<proteinExistence type="predicted"/>
<dbReference type="PROSITE" id="PS51375">
    <property type="entry name" value="PPR"/>
    <property type="match status" value="3"/>
</dbReference>
<keyword evidence="4" id="KW-1185">Reference proteome</keyword>
<dbReference type="PANTHER" id="PTHR47926:SF490">
    <property type="entry name" value="REPEAT-LIKE SUPERFAMILY PROTEIN, PUTATIVE-RELATED"/>
    <property type="match status" value="1"/>
</dbReference>
<dbReference type="InterPro" id="IPR011990">
    <property type="entry name" value="TPR-like_helical_dom_sf"/>
</dbReference>
<evidence type="ECO:0000256" key="1">
    <source>
        <dbReference type="ARBA" id="ARBA00022737"/>
    </source>
</evidence>
<dbReference type="GO" id="GO:0009451">
    <property type="term" value="P:RNA modification"/>
    <property type="evidence" value="ECO:0007669"/>
    <property type="project" value="InterPro"/>
</dbReference>
<dbReference type="PANTHER" id="PTHR47926">
    <property type="entry name" value="PENTATRICOPEPTIDE REPEAT-CONTAINING PROTEIN"/>
    <property type="match status" value="1"/>
</dbReference>
<dbReference type="GO" id="GO:0003723">
    <property type="term" value="F:RNA binding"/>
    <property type="evidence" value="ECO:0007669"/>
    <property type="project" value="InterPro"/>
</dbReference>
<comment type="caution">
    <text evidence="3">The sequence shown here is derived from an EMBL/GenBank/DDBJ whole genome shotgun (WGS) entry which is preliminary data.</text>
</comment>
<keyword evidence="1" id="KW-0677">Repeat</keyword>
<sequence length="494" mass="55879">MSYPCRWFHSLSVDVLPMSIVPQLNNAANRIIYFLQNCTSPNQLFQIQTQIITRNLQYNSTIAHHFVSTCQSFNLLDSALNLFIQSHKPHVFVFNILIRAFSHSHSPHKSIFLYTHMHRNSVSPNNYTFPFLLKSISDLKDIRLGKSTHAQIVNLGLFNDIYVQNSILNMYASCGHMVLCRKVFDEMSYRDVVSWTVLINGNRIAGRLDDALVSFEQMQYAGVVPNHVTMVNALAACAKFGALEMGIWIHDFIKRSGWDLDVVLGTSLVEMYGKCGKIQEGLPVFQSMKEKNVLTWNSLIKGLALAKSGEEAVWWFERMQQEAVKADEVTLLGVLSACAYSGLIPIGRKIFSALINGKYGFPPNAKHYACMIDLLARCGCLEEAFNYIKMMPFEPTESMWGALLAGSRDHANLHLSELAAWKLVELAPENSGYYVLLSNLYAETGRWGEVARVRNLMKERGLKKDLGWSSIEFDSENTVNEILPQNLQHYVDGD</sequence>
<feature type="repeat" description="PPR" evidence="2">
    <location>
        <begin position="191"/>
        <end position="225"/>
    </location>
</feature>
<dbReference type="NCBIfam" id="TIGR00756">
    <property type="entry name" value="PPR"/>
    <property type="match status" value="1"/>
</dbReference>